<protein>
    <submittedName>
        <fullName evidence="1">Uncharacterized protein</fullName>
    </submittedName>
</protein>
<proteinExistence type="predicted"/>
<dbReference type="EMBL" id="GFPF01001657">
    <property type="protein sequence ID" value="MAA12803.1"/>
    <property type="molecule type" value="Transcribed_RNA"/>
</dbReference>
<sequence>MSSLNSDTALTLHCAASYLKQKLARFSAQQHSFKHPHKCRCSNLTPTQVYCNPVRLSIEDCACKLVILQYHYIFGFPFLFSYSKADKVETAYNELSHILNSRNIPLKGH</sequence>
<reference evidence="1" key="1">
    <citation type="journal article" date="2017" name="Parasit. Vectors">
        <title>Sialotranscriptomics of Rhipicephalus zambeziensis reveals intricate expression profiles of secretory proteins and suggests tight temporal transcriptional regulation during blood-feeding.</title>
        <authorList>
            <person name="de Castro M.H."/>
            <person name="de Klerk D."/>
            <person name="Pienaar R."/>
            <person name="Rees D.J.G."/>
            <person name="Mans B.J."/>
        </authorList>
    </citation>
    <scope>NUCLEOTIDE SEQUENCE</scope>
    <source>
        <tissue evidence="1">Salivary glands</tissue>
    </source>
</reference>
<organism evidence="1">
    <name type="scientific">Rhipicephalus zambeziensis</name>
    <dbReference type="NCBI Taxonomy" id="60191"/>
    <lineage>
        <taxon>Eukaryota</taxon>
        <taxon>Metazoa</taxon>
        <taxon>Ecdysozoa</taxon>
        <taxon>Arthropoda</taxon>
        <taxon>Chelicerata</taxon>
        <taxon>Arachnida</taxon>
        <taxon>Acari</taxon>
        <taxon>Parasitiformes</taxon>
        <taxon>Ixodida</taxon>
        <taxon>Ixodoidea</taxon>
        <taxon>Ixodidae</taxon>
        <taxon>Rhipicephalinae</taxon>
        <taxon>Rhipicephalus</taxon>
        <taxon>Rhipicephalus</taxon>
    </lineage>
</organism>
<dbReference type="AlphaFoldDB" id="A0A224YF40"/>
<evidence type="ECO:0000313" key="1">
    <source>
        <dbReference type="EMBL" id="MAA12803.1"/>
    </source>
</evidence>
<name>A0A224YF40_9ACAR</name>
<accession>A0A224YF40</accession>